<accession>A0A0V1GEH1</accession>
<proteinExistence type="predicted"/>
<name>A0A0V1GEH1_9BILA</name>
<evidence type="ECO:0000256" key="1">
    <source>
        <dbReference type="SAM" id="MobiDB-lite"/>
    </source>
</evidence>
<sequence length="47" mass="5273">MKITHGKDMENEWSTINQQSCEMESMPRMGGKAFKTDGGLRIQKNGA</sequence>
<keyword evidence="3" id="KW-1185">Reference proteome</keyword>
<protein>
    <submittedName>
        <fullName evidence="2">Uncharacterized protein</fullName>
    </submittedName>
</protein>
<reference evidence="2 3" key="1">
    <citation type="submission" date="2015-01" db="EMBL/GenBank/DDBJ databases">
        <title>Evolution of Trichinella species and genotypes.</title>
        <authorList>
            <person name="Korhonen P.K."/>
            <person name="Edoardo P."/>
            <person name="Giuseppe L.R."/>
            <person name="Gasser R.B."/>
        </authorList>
    </citation>
    <scope>NUCLEOTIDE SEQUENCE [LARGE SCALE GENOMIC DNA]</scope>
    <source>
        <strain evidence="2">ISS1029</strain>
    </source>
</reference>
<dbReference type="EMBL" id="JYDP01002652">
    <property type="protein sequence ID" value="KRY96649.1"/>
    <property type="molecule type" value="Genomic_DNA"/>
</dbReference>
<evidence type="ECO:0000313" key="2">
    <source>
        <dbReference type="EMBL" id="KRY96649.1"/>
    </source>
</evidence>
<feature type="region of interest" description="Disordered" evidence="1">
    <location>
        <begin position="22"/>
        <end position="47"/>
    </location>
</feature>
<comment type="caution">
    <text evidence="2">The sequence shown here is derived from an EMBL/GenBank/DDBJ whole genome shotgun (WGS) entry which is preliminary data.</text>
</comment>
<organism evidence="2 3">
    <name type="scientific">Trichinella zimbabwensis</name>
    <dbReference type="NCBI Taxonomy" id="268475"/>
    <lineage>
        <taxon>Eukaryota</taxon>
        <taxon>Metazoa</taxon>
        <taxon>Ecdysozoa</taxon>
        <taxon>Nematoda</taxon>
        <taxon>Enoplea</taxon>
        <taxon>Dorylaimia</taxon>
        <taxon>Trichinellida</taxon>
        <taxon>Trichinellidae</taxon>
        <taxon>Trichinella</taxon>
    </lineage>
</organism>
<gene>
    <name evidence="2" type="ORF">T11_14914</name>
</gene>
<evidence type="ECO:0000313" key="3">
    <source>
        <dbReference type="Proteomes" id="UP000055024"/>
    </source>
</evidence>
<dbReference type="Proteomes" id="UP000055024">
    <property type="component" value="Unassembled WGS sequence"/>
</dbReference>
<dbReference type="AlphaFoldDB" id="A0A0V1GEH1"/>